<reference evidence="2 3" key="1">
    <citation type="journal article" date="2021" name="Plant Biotechnol. J.">
        <title>Multi-omics assisted identification of the key and species-specific regulatory components of drought-tolerant mechanisms in Gossypium stocksii.</title>
        <authorList>
            <person name="Yu D."/>
            <person name="Ke L."/>
            <person name="Zhang D."/>
            <person name="Wu Y."/>
            <person name="Sun Y."/>
            <person name="Mei J."/>
            <person name="Sun J."/>
            <person name="Sun Y."/>
        </authorList>
    </citation>
    <scope>NUCLEOTIDE SEQUENCE [LARGE SCALE GENOMIC DNA]</scope>
    <source>
        <strain evidence="3">cv. E1</strain>
        <tissue evidence="2">Leaf</tissue>
    </source>
</reference>
<dbReference type="Proteomes" id="UP000828251">
    <property type="component" value="Unassembled WGS sequence"/>
</dbReference>
<comment type="caution">
    <text evidence="2">The sequence shown here is derived from an EMBL/GenBank/DDBJ whole genome shotgun (WGS) entry which is preliminary data.</text>
</comment>
<evidence type="ECO:0000313" key="2">
    <source>
        <dbReference type="EMBL" id="KAH1122862.1"/>
    </source>
</evidence>
<sequence>MEIQRTSPLTKQPITTFDASASSTSNPFLLAVLLKLKLHQPKKPDLCLLLPFVARVWAASLTRRGTKSFLMIVKESLSTVRHRKPILSASSNALHMPLLQL</sequence>
<organism evidence="2 3">
    <name type="scientific">Gossypium stocksii</name>
    <dbReference type="NCBI Taxonomy" id="47602"/>
    <lineage>
        <taxon>Eukaryota</taxon>
        <taxon>Viridiplantae</taxon>
        <taxon>Streptophyta</taxon>
        <taxon>Embryophyta</taxon>
        <taxon>Tracheophyta</taxon>
        <taxon>Spermatophyta</taxon>
        <taxon>Magnoliopsida</taxon>
        <taxon>eudicotyledons</taxon>
        <taxon>Gunneridae</taxon>
        <taxon>Pentapetalae</taxon>
        <taxon>rosids</taxon>
        <taxon>malvids</taxon>
        <taxon>Malvales</taxon>
        <taxon>Malvaceae</taxon>
        <taxon>Malvoideae</taxon>
        <taxon>Gossypium</taxon>
    </lineage>
</organism>
<evidence type="ECO:0000313" key="3">
    <source>
        <dbReference type="Proteomes" id="UP000828251"/>
    </source>
</evidence>
<dbReference type="AlphaFoldDB" id="A0A9D3WF54"/>
<name>A0A9D3WF54_9ROSI</name>
<gene>
    <name evidence="2" type="ORF">J1N35_006022</name>
</gene>
<feature type="region of interest" description="Disordered" evidence="1">
    <location>
        <begin position="1"/>
        <end position="22"/>
    </location>
</feature>
<proteinExistence type="predicted"/>
<keyword evidence="3" id="KW-1185">Reference proteome</keyword>
<dbReference type="EMBL" id="JAIQCV010000002">
    <property type="protein sequence ID" value="KAH1122862.1"/>
    <property type="molecule type" value="Genomic_DNA"/>
</dbReference>
<accession>A0A9D3WF54</accession>
<evidence type="ECO:0000256" key="1">
    <source>
        <dbReference type="SAM" id="MobiDB-lite"/>
    </source>
</evidence>
<protein>
    <submittedName>
        <fullName evidence="2">Uncharacterized protein</fullName>
    </submittedName>
</protein>